<name>A0A4Y2KFB1_ARAVE</name>
<dbReference type="AlphaFoldDB" id="A0A4Y2KFB1"/>
<reference evidence="1 2" key="1">
    <citation type="journal article" date="2019" name="Sci. Rep.">
        <title>Orb-weaving spider Araneus ventricosus genome elucidates the spidroin gene catalogue.</title>
        <authorList>
            <person name="Kono N."/>
            <person name="Nakamura H."/>
            <person name="Ohtoshi R."/>
            <person name="Moran D.A.P."/>
            <person name="Shinohara A."/>
            <person name="Yoshida Y."/>
            <person name="Fujiwara M."/>
            <person name="Mori M."/>
            <person name="Tomita M."/>
            <person name="Arakawa K."/>
        </authorList>
    </citation>
    <scope>NUCLEOTIDE SEQUENCE [LARGE SCALE GENOMIC DNA]</scope>
</reference>
<dbReference type="EMBL" id="BGPR01004539">
    <property type="protein sequence ID" value="GBN00679.1"/>
    <property type="molecule type" value="Genomic_DNA"/>
</dbReference>
<protein>
    <submittedName>
        <fullName evidence="1">Uncharacterized protein</fullName>
    </submittedName>
</protein>
<evidence type="ECO:0000313" key="1">
    <source>
        <dbReference type="EMBL" id="GBN00679.1"/>
    </source>
</evidence>
<accession>A0A4Y2KFB1</accession>
<comment type="caution">
    <text evidence="1">The sequence shown here is derived from an EMBL/GenBank/DDBJ whole genome shotgun (WGS) entry which is preliminary data.</text>
</comment>
<keyword evidence="2" id="KW-1185">Reference proteome</keyword>
<sequence length="96" mass="10888">MVGKRFYRGEYGLTSNSLAWTPDLGDKSTIPENAILFSISLLGKKIRLNVPENSMRRHSLSGRVYKVRSWIREECVLIDWNNFGVSSAAQARKLVS</sequence>
<gene>
    <name evidence="1" type="ORF">AVEN_207371_1</name>
</gene>
<proteinExistence type="predicted"/>
<evidence type="ECO:0000313" key="2">
    <source>
        <dbReference type="Proteomes" id="UP000499080"/>
    </source>
</evidence>
<organism evidence="1 2">
    <name type="scientific">Araneus ventricosus</name>
    <name type="common">Orbweaver spider</name>
    <name type="synonym">Epeira ventricosa</name>
    <dbReference type="NCBI Taxonomy" id="182803"/>
    <lineage>
        <taxon>Eukaryota</taxon>
        <taxon>Metazoa</taxon>
        <taxon>Ecdysozoa</taxon>
        <taxon>Arthropoda</taxon>
        <taxon>Chelicerata</taxon>
        <taxon>Arachnida</taxon>
        <taxon>Araneae</taxon>
        <taxon>Araneomorphae</taxon>
        <taxon>Entelegynae</taxon>
        <taxon>Araneoidea</taxon>
        <taxon>Araneidae</taxon>
        <taxon>Araneus</taxon>
    </lineage>
</organism>
<dbReference type="Proteomes" id="UP000499080">
    <property type="component" value="Unassembled WGS sequence"/>
</dbReference>